<dbReference type="InterPro" id="IPR013552">
    <property type="entry name" value="Thioester_dom"/>
</dbReference>
<feature type="domain" description="SpaA-like prealbumin fold" evidence="8">
    <location>
        <begin position="575"/>
        <end position="662"/>
    </location>
</feature>
<dbReference type="PANTHER" id="PTHR36108">
    <property type="entry name" value="COLOSSIN-B-RELATED"/>
    <property type="match status" value="1"/>
</dbReference>
<evidence type="ECO:0000256" key="5">
    <source>
        <dbReference type="SAM" id="Phobius"/>
    </source>
</evidence>
<feature type="chain" id="PRO_5045874298" evidence="6">
    <location>
        <begin position="28"/>
        <end position="1506"/>
    </location>
</feature>
<dbReference type="InterPro" id="IPR041100">
    <property type="entry name" value="TQ"/>
</dbReference>
<feature type="domain" description="SpaA-like prealbumin fold" evidence="8">
    <location>
        <begin position="691"/>
        <end position="775"/>
    </location>
</feature>
<organism evidence="10 11">
    <name type="scientific">Olsenella profusa</name>
    <dbReference type="NCBI Taxonomy" id="138595"/>
    <lineage>
        <taxon>Bacteria</taxon>
        <taxon>Bacillati</taxon>
        <taxon>Actinomycetota</taxon>
        <taxon>Coriobacteriia</taxon>
        <taxon>Coriobacteriales</taxon>
        <taxon>Atopobiaceae</taxon>
        <taxon>Olsenella</taxon>
    </lineage>
</organism>
<dbReference type="Proteomes" id="UP000712527">
    <property type="component" value="Unassembled WGS sequence"/>
</dbReference>
<accession>A0ABS2F390</accession>
<keyword evidence="5" id="KW-0812">Transmembrane</keyword>
<feature type="domain" description="SpaA-like prealbumin fold" evidence="8">
    <location>
        <begin position="461"/>
        <end position="545"/>
    </location>
</feature>
<evidence type="ECO:0000256" key="6">
    <source>
        <dbReference type="SAM" id="SignalP"/>
    </source>
</evidence>
<feature type="domain" description="T-Q ester bond containing" evidence="9">
    <location>
        <begin position="1321"/>
        <end position="1450"/>
    </location>
</feature>
<evidence type="ECO:0000313" key="11">
    <source>
        <dbReference type="Proteomes" id="UP000712527"/>
    </source>
</evidence>
<dbReference type="Pfam" id="PF17802">
    <property type="entry name" value="SpaA"/>
    <property type="match status" value="5"/>
</dbReference>
<name>A0ABS2F390_9ACTN</name>
<feature type="signal peptide" evidence="6">
    <location>
        <begin position="1"/>
        <end position="27"/>
    </location>
</feature>
<feature type="domain" description="SpaA-like prealbumin fold" evidence="8">
    <location>
        <begin position="217"/>
        <end position="294"/>
    </location>
</feature>
<keyword evidence="3 6" id="KW-0732">Signal</keyword>
<dbReference type="RefSeq" id="WP_204793800.1">
    <property type="nucleotide sequence ID" value="NZ_JACSNQ010000020.1"/>
</dbReference>
<feature type="transmembrane region" description="Helical" evidence="5">
    <location>
        <begin position="1476"/>
        <end position="1497"/>
    </location>
</feature>
<evidence type="ECO:0000256" key="3">
    <source>
        <dbReference type="ARBA" id="ARBA00022729"/>
    </source>
</evidence>
<feature type="domain" description="T-Q ester bond containing" evidence="9">
    <location>
        <begin position="1067"/>
        <end position="1188"/>
    </location>
</feature>
<comment type="caution">
    <text evidence="10">The sequence shown here is derived from an EMBL/GenBank/DDBJ whole genome shotgun (WGS) entry which is preliminary data.</text>
</comment>
<protein>
    <submittedName>
        <fullName evidence="10">VaFE repeat-containing surface-anchored protein</fullName>
    </submittedName>
</protein>
<sequence>MRALLVALALALSQVLGVLGAAPQAPAEAADLGTMTITGVTDIQDWPDITATFRNFQSFTVSGGGTSDGVGWCAAKTLSTPSVGTTFTGGRPLNDPRVDYVLYHGYSSDATEGYGLTPGKFYVATQYALWLVLPDVGGSHAEVEDELTRTYADVARVVRQLVSEADAYAAAGGGGACAGCAVFWPSPNGATQSMLTRTNPAGSIALQKASASPEVTDGNDLYSLAGAVYGVYSDEGCQTQVATMTTDESGSASAGGLPVGTYYVREVTPSPGFSLDPTVYPVSVGSGATTRVSAAETPQSDVGMAVRKLDAVSGAAAQGDATLEGAEFTVSYYAGLFGSVAELPETPVRTWVLRTDAEGRTSLALAQSDPATYLVSGDDLYLTSDGRATVPLGTLTVQETKAPNGYLLPEDAPVSLVQVTGSGTGELVTVLAESAQEDAVVSGGVSVPKIDHELAEGVAQGDATLAGAVISIVNESRSAVVVGGVSYEPGQEVMTIVTGTDGTAATGAHDLPYGTYRLSEKSAPNGYLLNEEWSVTVSVQQDGVVVEAAELPEDVARGAGAVVKVDGELSEATAQGDATLAGAVLDIYNRSDSAVLVDGVLYQPGDVVATIETEGDGSAVTAARALPFGTYEAREREASEGYLVNEGWSQTFEIREDGQVVTLESLPEPIVRGGVSVRKVDADWDASLPQGDATLAGAEFEIVNRSAAAVLVDGESHQPGEVVATIRTGEDGTAATAANALPYGTYEVRESVAPEGYQANDEWSRTVQIRADGQVSDLTGPADATADEVVRGGVSVRKTDRELQVQEGHGGSESASRPLGGATLAGAQFEVVNESKGAVVVDGATYETGEVVCTLVTDEEGRAATAGDALPYGTYTVTEALAPMGYLPNDDWSRTFEVREEGVVVDLSRDEDAVADQVVRGDISLVKAEEGTQSRMAHVPFRLTSQTTGEWHLVMTDENGMLNTEASWNSHESATNANDAALREDGTVDDALLDSAAGVWFSGRTDATTVPDDELGALPFDTYLLEELPCAANEGHRLVSTRVSVSRHAVNLDLGTMDDEVVEEETPEIRTTLLSDVTASHNAPGYDRSTVTDTAALSGLVVGRTYTVRGTLRVVDVDEGGAPVPGEKIAEAEITFEATDQQMEVQLTFEVDGSELAGRTVNAAETLLEGDAVVATHDDAGDEDQSVSLPAVTTLAANAATGTSTSPEATGQTLVDTVGLSGLVPGERYLLRGTVHAKDVSEDGAVTDGGTLAGADGGEATAEVEFVADQASMSVEVEIPYDASGLAGRDTVAFEELYDKNGILLAAHADVEDAYQTLHVPSVSTQAMAESTGTQELPAESEQVVTDTVHVGNLSVGETYELVATLHAKGRDENGEVTDLGELTGADGSAITATKTFVAEAAEMDVELSLTVDADVLAGREVVFFEELRQAGVTLALHADINDAAQTLRVPAPEEPEQDVSEPASGMPNTGEPASIAATICAAGVGLAGVGGLTGLLRRRHQRLDG</sequence>
<dbReference type="Pfam" id="PF08341">
    <property type="entry name" value="TED"/>
    <property type="match status" value="1"/>
</dbReference>
<dbReference type="Pfam" id="PF18202">
    <property type="entry name" value="TQ"/>
    <property type="match status" value="3"/>
</dbReference>
<dbReference type="EMBL" id="JACSNQ010000020">
    <property type="protein sequence ID" value="MBM6775464.1"/>
    <property type="molecule type" value="Genomic_DNA"/>
</dbReference>
<dbReference type="Gene3D" id="2.60.40.3930">
    <property type="match status" value="3"/>
</dbReference>
<evidence type="ECO:0000256" key="1">
    <source>
        <dbReference type="ARBA" id="ARBA00007257"/>
    </source>
</evidence>
<gene>
    <name evidence="10" type="ORF">H9X80_07935</name>
</gene>
<proteinExistence type="inferred from homology"/>
<feature type="domain" description="SpaA-like prealbumin fold" evidence="8">
    <location>
        <begin position="821"/>
        <end position="905"/>
    </location>
</feature>
<comment type="similarity">
    <text evidence="1">Belongs to the serine-aspartate repeat-containing protein (SDr) family.</text>
</comment>
<keyword evidence="11" id="KW-1185">Reference proteome</keyword>
<evidence type="ECO:0000256" key="2">
    <source>
        <dbReference type="ARBA" id="ARBA00022525"/>
    </source>
</evidence>
<evidence type="ECO:0000259" key="9">
    <source>
        <dbReference type="Pfam" id="PF18202"/>
    </source>
</evidence>
<evidence type="ECO:0000313" key="10">
    <source>
        <dbReference type="EMBL" id="MBM6775464.1"/>
    </source>
</evidence>
<dbReference type="PANTHER" id="PTHR36108:SF13">
    <property type="entry name" value="COLOSSIN-B-RELATED"/>
    <property type="match status" value="1"/>
</dbReference>
<evidence type="ECO:0000259" key="7">
    <source>
        <dbReference type="Pfam" id="PF08341"/>
    </source>
</evidence>
<dbReference type="InterPro" id="IPR013783">
    <property type="entry name" value="Ig-like_fold"/>
</dbReference>
<feature type="region of interest" description="Disordered" evidence="4">
    <location>
        <begin position="1450"/>
        <end position="1471"/>
    </location>
</feature>
<dbReference type="Gene3D" id="2.60.40.10">
    <property type="entry name" value="Immunoglobulins"/>
    <property type="match status" value="6"/>
</dbReference>
<keyword evidence="2" id="KW-0964">Secreted</keyword>
<evidence type="ECO:0000256" key="4">
    <source>
        <dbReference type="SAM" id="MobiDB-lite"/>
    </source>
</evidence>
<feature type="domain" description="T-Q ester bond containing" evidence="9">
    <location>
        <begin position="1190"/>
        <end position="1320"/>
    </location>
</feature>
<evidence type="ECO:0000259" key="8">
    <source>
        <dbReference type="Pfam" id="PF17802"/>
    </source>
</evidence>
<feature type="domain" description="Thioester" evidence="7">
    <location>
        <begin position="91"/>
        <end position="166"/>
    </location>
</feature>
<dbReference type="NCBIfam" id="NF033903">
    <property type="entry name" value="VaFE_rpt"/>
    <property type="match status" value="3"/>
</dbReference>
<keyword evidence="5" id="KW-1133">Transmembrane helix</keyword>
<dbReference type="SUPFAM" id="SSF49478">
    <property type="entry name" value="Cna protein B-type domain"/>
    <property type="match status" value="1"/>
</dbReference>
<reference evidence="10 11" key="1">
    <citation type="journal article" date="2021" name="Sci. Rep.">
        <title>The distribution of antibiotic resistance genes in chicken gut microbiota commensals.</title>
        <authorList>
            <person name="Juricova H."/>
            <person name="Matiasovicova J."/>
            <person name="Kubasova T."/>
            <person name="Cejkova D."/>
            <person name="Rychlik I."/>
        </authorList>
    </citation>
    <scope>NUCLEOTIDE SEQUENCE [LARGE SCALE GENOMIC DNA]</scope>
    <source>
        <strain evidence="10 11">An794</strain>
    </source>
</reference>
<dbReference type="InterPro" id="IPR041033">
    <property type="entry name" value="SpaA_PFL_dom_1"/>
</dbReference>
<keyword evidence="5" id="KW-0472">Membrane</keyword>